<evidence type="ECO:0000256" key="1">
    <source>
        <dbReference type="ARBA" id="ARBA00008761"/>
    </source>
</evidence>
<sequence length="333" mass="36678">MASITGFSDGSSVCQQQTIRDFGRARAKALKDRQDKAIVPRQRRGMPRFKSKHRALPSLNYTRRGFGLDGTLLKLAGAIVVRPVWSRGLPSAPSSVRIYRDALGRWWCSFVVKRPATQQLTQTGRAIGIDWGVTDVATTTSDDHDLPHPRYGHTAAAKLARYQRMMARRKPAKGQPASGGYKTAKRAAAKQHAHVAAQRADTGRKWAKKVATDFDEIAVEDFRPKFLARSTMARKAADGAIAATKRALVEQAGKHGRRLVLVDPKHTTTDCCMCGARDKHRLPLSQRTFRCDECGHVAPRDKNSAHVILNRAGFNPAGVDGIRPDRSLSEQAA</sequence>
<protein>
    <submittedName>
        <fullName evidence="7">Transposase</fullName>
    </submittedName>
</protein>
<dbReference type="AlphaFoldDB" id="A0AAE4VCL8"/>
<dbReference type="GO" id="GO:0006310">
    <property type="term" value="P:DNA recombination"/>
    <property type="evidence" value="ECO:0007669"/>
    <property type="project" value="UniProtKB-KW"/>
</dbReference>
<feature type="domain" description="Cas12f1-like TNB" evidence="6">
    <location>
        <begin position="246"/>
        <end position="308"/>
    </location>
</feature>
<proteinExistence type="inferred from homology"/>
<evidence type="ECO:0000313" key="8">
    <source>
        <dbReference type="Proteomes" id="UP001186041"/>
    </source>
</evidence>
<dbReference type="InterPro" id="IPR010095">
    <property type="entry name" value="Cas12f1-like_TNB"/>
</dbReference>
<evidence type="ECO:0000259" key="5">
    <source>
        <dbReference type="Pfam" id="PF01385"/>
    </source>
</evidence>
<comment type="similarity">
    <text evidence="1">In the C-terminal section; belongs to the transposase 35 family.</text>
</comment>
<evidence type="ECO:0000256" key="2">
    <source>
        <dbReference type="ARBA" id="ARBA00022578"/>
    </source>
</evidence>
<accession>A0AAE4VCL8</accession>
<dbReference type="EMBL" id="JAWLVV010000017">
    <property type="protein sequence ID" value="MDV7292356.1"/>
    <property type="molecule type" value="Genomic_DNA"/>
</dbReference>
<dbReference type="InterPro" id="IPR001959">
    <property type="entry name" value="Transposase"/>
</dbReference>
<name>A0AAE4VCL8_MYCFO</name>
<dbReference type="GO" id="GO:0003677">
    <property type="term" value="F:DNA binding"/>
    <property type="evidence" value="ECO:0007669"/>
    <property type="project" value="UniProtKB-KW"/>
</dbReference>
<keyword evidence="2" id="KW-0815">Transposition</keyword>
<dbReference type="Proteomes" id="UP001186041">
    <property type="component" value="Unassembled WGS sequence"/>
</dbReference>
<dbReference type="GO" id="GO:0032196">
    <property type="term" value="P:transposition"/>
    <property type="evidence" value="ECO:0007669"/>
    <property type="project" value="UniProtKB-KW"/>
</dbReference>
<dbReference type="NCBIfam" id="NF040570">
    <property type="entry name" value="guided_TnpB"/>
    <property type="match status" value="1"/>
</dbReference>
<keyword evidence="4" id="KW-0233">DNA recombination</keyword>
<keyword evidence="3" id="KW-0238">DNA-binding</keyword>
<dbReference type="Pfam" id="PF07282">
    <property type="entry name" value="Cas12f1-like_TNB"/>
    <property type="match status" value="1"/>
</dbReference>
<evidence type="ECO:0000256" key="4">
    <source>
        <dbReference type="ARBA" id="ARBA00023172"/>
    </source>
</evidence>
<dbReference type="RefSeq" id="WP_317722355.1">
    <property type="nucleotide sequence ID" value="NZ_JAWLVK010000018.1"/>
</dbReference>
<comment type="caution">
    <text evidence="7">The sequence shown here is derived from an EMBL/GenBank/DDBJ whole genome shotgun (WGS) entry which is preliminary data.</text>
</comment>
<feature type="domain" description="Probable transposase IS891/IS1136/IS1341" evidence="5">
    <location>
        <begin position="110"/>
        <end position="222"/>
    </location>
</feature>
<evidence type="ECO:0000313" key="7">
    <source>
        <dbReference type="EMBL" id="MDV7292356.1"/>
    </source>
</evidence>
<evidence type="ECO:0000259" key="6">
    <source>
        <dbReference type="Pfam" id="PF07282"/>
    </source>
</evidence>
<evidence type="ECO:0000256" key="3">
    <source>
        <dbReference type="ARBA" id="ARBA00023125"/>
    </source>
</evidence>
<reference evidence="7" key="1">
    <citation type="submission" date="2023-10" db="EMBL/GenBank/DDBJ databases">
        <title>Mycolicibacterium fortuitum clinical isolates causing pulmonary infections in humans.</title>
        <authorList>
            <person name="Mejia-Ponce P.M."/>
            <person name="Zenteno-Cuevas R."/>
            <person name="Licona-Cassani C."/>
        </authorList>
    </citation>
    <scope>NUCLEOTIDE SEQUENCE</scope>
    <source>
        <strain evidence="7">M8</strain>
    </source>
</reference>
<gene>
    <name evidence="7" type="ORF">R4485_19470</name>
</gene>
<dbReference type="Pfam" id="PF01385">
    <property type="entry name" value="OrfB_IS605"/>
    <property type="match status" value="1"/>
</dbReference>
<organism evidence="7 8">
    <name type="scientific">Mycolicibacterium fortuitum</name>
    <name type="common">Mycobacterium fortuitum</name>
    <dbReference type="NCBI Taxonomy" id="1766"/>
    <lineage>
        <taxon>Bacteria</taxon>
        <taxon>Bacillati</taxon>
        <taxon>Actinomycetota</taxon>
        <taxon>Actinomycetes</taxon>
        <taxon>Mycobacteriales</taxon>
        <taxon>Mycobacteriaceae</taxon>
        <taxon>Mycolicibacterium</taxon>
    </lineage>
</organism>